<dbReference type="Pfam" id="PF13411">
    <property type="entry name" value="MerR_1"/>
    <property type="match status" value="1"/>
</dbReference>
<dbReference type="PANTHER" id="PTHR30204">
    <property type="entry name" value="REDOX-CYCLING DRUG-SENSING TRANSCRIPTIONAL ACTIVATOR SOXR"/>
    <property type="match status" value="1"/>
</dbReference>
<evidence type="ECO:0000256" key="4">
    <source>
        <dbReference type="ARBA" id="ARBA00023163"/>
    </source>
</evidence>
<dbReference type="InterPro" id="IPR009061">
    <property type="entry name" value="DNA-bd_dom_put_sf"/>
</dbReference>
<keyword evidence="2" id="KW-0805">Transcription regulation</keyword>
<evidence type="ECO:0000256" key="2">
    <source>
        <dbReference type="ARBA" id="ARBA00023015"/>
    </source>
</evidence>
<dbReference type="RefSeq" id="WP_394822751.1">
    <property type="nucleotide sequence ID" value="NZ_CP089984.1"/>
</dbReference>
<dbReference type="EMBL" id="CP089984">
    <property type="protein sequence ID" value="WXB13132.1"/>
    <property type="molecule type" value="Genomic_DNA"/>
</dbReference>
<name>A0ABZ2LQD7_9BACT</name>
<evidence type="ECO:0000256" key="5">
    <source>
        <dbReference type="SAM" id="MobiDB-lite"/>
    </source>
</evidence>
<proteinExistence type="predicted"/>
<feature type="region of interest" description="Disordered" evidence="5">
    <location>
        <begin position="1"/>
        <end position="22"/>
    </location>
</feature>
<sequence length="200" mass="22237">MNNNVRLPVLHPPKTVPGASVSDVSDVSGIELPSSEEPIGAGTDEANLVQVGDLARDSGKTVRAIHLYEELGLLHPVARSKGRYRLYGADAIVRIRWIGRLQEMGFSLTDIQTIVREWEELHSAPRAMIRMKETYKRKLAETRGHIARLRALEHELESSLVYLDTCEVCDPDRMLSACKACDLHTCGEHVPELIAGFRAS</sequence>
<dbReference type="InterPro" id="IPR047057">
    <property type="entry name" value="MerR_fam"/>
</dbReference>
<protein>
    <submittedName>
        <fullName evidence="7">MerR family transcriptional regulator</fullName>
    </submittedName>
</protein>
<keyword evidence="3" id="KW-0238">DNA-binding</keyword>
<dbReference type="PROSITE" id="PS50937">
    <property type="entry name" value="HTH_MERR_2"/>
    <property type="match status" value="1"/>
</dbReference>
<evidence type="ECO:0000313" key="7">
    <source>
        <dbReference type="EMBL" id="WXB13132.1"/>
    </source>
</evidence>
<accession>A0ABZ2LQD7</accession>
<evidence type="ECO:0000256" key="1">
    <source>
        <dbReference type="ARBA" id="ARBA00022491"/>
    </source>
</evidence>
<keyword evidence="4" id="KW-0804">Transcription</keyword>
<organism evidence="7 8">
    <name type="scientific">Pendulispora albinea</name>
    <dbReference type="NCBI Taxonomy" id="2741071"/>
    <lineage>
        <taxon>Bacteria</taxon>
        <taxon>Pseudomonadati</taxon>
        <taxon>Myxococcota</taxon>
        <taxon>Myxococcia</taxon>
        <taxon>Myxococcales</taxon>
        <taxon>Sorangiineae</taxon>
        <taxon>Pendulisporaceae</taxon>
        <taxon>Pendulispora</taxon>
    </lineage>
</organism>
<evidence type="ECO:0000256" key="3">
    <source>
        <dbReference type="ARBA" id="ARBA00023125"/>
    </source>
</evidence>
<dbReference type="PANTHER" id="PTHR30204:SF69">
    <property type="entry name" value="MERR-FAMILY TRANSCRIPTIONAL REGULATOR"/>
    <property type="match status" value="1"/>
</dbReference>
<dbReference type="InterPro" id="IPR000551">
    <property type="entry name" value="MerR-type_HTH_dom"/>
</dbReference>
<dbReference type="SMART" id="SM00422">
    <property type="entry name" value="HTH_MERR"/>
    <property type="match status" value="1"/>
</dbReference>
<evidence type="ECO:0000259" key="6">
    <source>
        <dbReference type="PROSITE" id="PS50937"/>
    </source>
</evidence>
<reference evidence="7 8" key="1">
    <citation type="submission" date="2021-12" db="EMBL/GenBank/DDBJ databases">
        <title>Discovery of the Pendulisporaceae a myxobacterial family with distinct sporulation behavior and unique specialized metabolism.</title>
        <authorList>
            <person name="Garcia R."/>
            <person name="Popoff A."/>
            <person name="Bader C.D."/>
            <person name="Loehr J."/>
            <person name="Walesch S."/>
            <person name="Walt C."/>
            <person name="Boldt J."/>
            <person name="Bunk B."/>
            <person name="Haeckl F.J.F.P.J."/>
            <person name="Gunesch A.P."/>
            <person name="Birkelbach J."/>
            <person name="Nuebel U."/>
            <person name="Pietschmann T."/>
            <person name="Bach T."/>
            <person name="Mueller R."/>
        </authorList>
    </citation>
    <scope>NUCLEOTIDE SEQUENCE [LARGE SCALE GENOMIC DNA]</scope>
    <source>
        <strain evidence="7 8">MSr11954</strain>
    </source>
</reference>
<keyword evidence="1" id="KW-0678">Repressor</keyword>
<dbReference type="PRINTS" id="PR00040">
    <property type="entry name" value="HTHMERR"/>
</dbReference>
<evidence type="ECO:0000313" key="8">
    <source>
        <dbReference type="Proteomes" id="UP001370348"/>
    </source>
</evidence>
<dbReference type="Proteomes" id="UP001370348">
    <property type="component" value="Chromosome"/>
</dbReference>
<dbReference type="Gene3D" id="1.10.1660.10">
    <property type="match status" value="1"/>
</dbReference>
<feature type="domain" description="HTH merR-type" evidence="6">
    <location>
        <begin position="48"/>
        <end position="117"/>
    </location>
</feature>
<gene>
    <name evidence="7" type="ORF">LZC94_35460</name>
</gene>
<dbReference type="SUPFAM" id="SSF46955">
    <property type="entry name" value="Putative DNA-binding domain"/>
    <property type="match status" value="1"/>
</dbReference>
<keyword evidence="8" id="KW-1185">Reference proteome</keyword>